<dbReference type="PROSITE" id="PS51257">
    <property type="entry name" value="PROKAR_LIPOPROTEIN"/>
    <property type="match status" value="1"/>
</dbReference>
<reference evidence="5 8" key="2">
    <citation type="submission" date="2021-06" db="EMBL/GenBank/DDBJ databases">
        <title>Whole genome sequence of Paenibacillus sophorae DSM23020 for comparative genomics.</title>
        <authorList>
            <person name="Kim M.-J."/>
            <person name="Lee G."/>
            <person name="Shin J.-H."/>
        </authorList>
    </citation>
    <scope>NUCLEOTIDE SEQUENCE [LARGE SCALE GENOMIC DNA]</scope>
    <source>
        <strain evidence="5 8">DSM 23020</strain>
    </source>
</reference>
<evidence type="ECO:0000313" key="5">
    <source>
        <dbReference type="EMBL" id="QWU16237.1"/>
    </source>
</evidence>
<proteinExistence type="predicted"/>
<dbReference type="Pfam" id="PF22819">
    <property type="entry name" value="TcaA_5th"/>
    <property type="match status" value="1"/>
</dbReference>
<feature type="signal peptide" evidence="3">
    <location>
        <begin position="1"/>
        <end position="26"/>
    </location>
</feature>
<evidence type="ECO:0000313" key="6">
    <source>
        <dbReference type="EMBL" id="SEO90865.1"/>
    </source>
</evidence>
<dbReference type="EMBL" id="CP076607">
    <property type="protein sequence ID" value="QWU16237.1"/>
    <property type="molecule type" value="Genomic_DNA"/>
</dbReference>
<dbReference type="Proteomes" id="UP000198809">
    <property type="component" value="Unassembled WGS sequence"/>
</dbReference>
<gene>
    <name evidence="5" type="ORF">KP014_02900</name>
    <name evidence="6" type="ORF">SAMN04487895_11479</name>
</gene>
<keyword evidence="8" id="KW-1185">Reference proteome</keyword>
<evidence type="ECO:0000256" key="2">
    <source>
        <dbReference type="SAM" id="MobiDB-lite"/>
    </source>
</evidence>
<feature type="region of interest" description="Disordered" evidence="2">
    <location>
        <begin position="176"/>
        <end position="204"/>
    </location>
</feature>
<evidence type="ECO:0000259" key="4">
    <source>
        <dbReference type="Pfam" id="PF22819"/>
    </source>
</evidence>
<reference evidence="6 7" key="1">
    <citation type="submission" date="2016-10" db="EMBL/GenBank/DDBJ databases">
        <authorList>
            <person name="de Groot N.N."/>
        </authorList>
    </citation>
    <scope>NUCLEOTIDE SEQUENCE [LARGE SCALE GENOMIC DNA]</scope>
    <source>
        <strain evidence="6 7">CGMCC 1.10238</strain>
    </source>
</reference>
<feature type="chain" id="PRO_5011737930" description="TcaA protein NTF2-like domain-containing protein" evidence="3">
    <location>
        <begin position="27"/>
        <end position="331"/>
    </location>
</feature>
<sequence>MKRIFITFVILAATLLMSGCASKNNADLAPSPTTSPDVVTQTQVPTTTTSTTSAEPPAGHLWKTEYKGLLIQINSAETTKDVFDHEFLVFDLTLQNGTDNPLEVSGRAFNLLTVNKELLESDPTAETVESGDIQTSTVLPGGQRTLRVGFVVQPVQVSELIFNVGQNAVYRITSFDDSSSSPAEATATITPAEEPSSAENTPIIEGSNAKSDDFIFEDNYLGYLNSLIEAINTGDFSLVEIHLLYDSELYSQQQKLVQTLSEKGTREELVDYEIQSAAFDEESGTLTMKVKEQIKIISADGTEKTADNVWTYNALQVDQGVFQFSTIAKAE</sequence>
<accession>A0A1H8TJ49</accession>
<dbReference type="OrthoDB" id="1895190at2"/>
<organism evidence="6 7">
    <name type="scientific">Paenibacillus sophorae</name>
    <dbReference type="NCBI Taxonomy" id="1333845"/>
    <lineage>
        <taxon>Bacteria</taxon>
        <taxon>Bacillati</taxon>
        <taxon>Bacillota</taxon>
        <taxon>Bacilli</taxon>
        <taxon>Bacillales</taxon>
        <taxon>Paenibacillaceae</taxon>
        <taxon>Paenibacillus</taxon>
    </lineage>
</organism>
<dbReference type="RefSeq" id="WP_036601458.1">
    <property type="nucleotide sequence ID" value="NZ_CP076607.1"/>
</dbReference>
<evidence type="ECO:0000313" key="7">
    <source>
        <dbReference type="Proteomes" id="UP000198809"/>
    </source>
</evidence>
<name>A0A1H8TJ49_9BACL</name>
<dbReference type="EMBL" id="FODH01000014">
    <property type="protein sequence ID" value="SEO90865.1"/>
    <property type="molecule type" value="Genomic_DNA"/>
</dbReference>
<keyword evidence="1 3" id="KW-0732">Signal</keyword>
<dbReference type="Gene3D" id="2.60.40.1240">
    <property type="match status" value="1"/>
</dbReference>
<dbReference type="InterPro" id="IPR029050">
    <property type="entry name" value="Immunoprotect_excell_Ig-like"/>
</dbReference>
<dbReference type="Proteomes" id="UP000683429">
    <property type="component" value="Chromosome"/>
</dbReference>
<feature type="domain" description="TcaA protein NTF2-like" evidence="4">
    <location>
        <begin position="217"/>
        <end position="325"/>
    </location>
</feature>
<feature type="compositionally biased region" description="Low complexity" evidence="2">
    <location>
        <begin position="178"/>
        <end position="195"/>
    </location>
</feature>
<dbReference type="InterPro" id="IPR054528">
    <property type="entry name" value="TcaA_5th"/>
</dbReference>
<dbReference type="AlphaFoldDB" id="A0A1H8TJ49"/>
<evidence type="ECO:0000256" key="3">
    <source>
        <dbReference type="SAM" id="SignalP"/>
    </source>
</evidence>
<protein>
    <recommendedName>
        <fullName evidence="4">TcaA protein NTF2-like domain-containing protein</fullName>
    </recommendedName>
</protein>
<feature type="region of interest" description="Disordered" evidence="2">
    <location>
        <begin position="27"/>
        <end position="58"/>
    </location>
</feature>
<feature type="compositionally biased region" description="Low complexity" evidence="2">
    <location>
        <begin position="30"/>
        <end position="53"/>
    </location>
</feature>
<evidence type="ECO:0000256" key="1">
    <source>
        <dbReference type="ARBA" id="ARBA00022729"/>
    </source>
</evidence>
<evidence type="ECO:0000313" key="8">
    <source>
        <dbReference type="Proteomes" id="UP000683429"/>
    </source>
</evidence>